<keyword evidence="2" id="KW-0285">Flavoprotein</keyword>
<sequence>MFSKIKAPSIQFATTHFKRFSSDFTHCVIGAGVVGLAVAAELSKIPEANVIVLEKNYKTGMETSSRNSEVIHAGLYYPSGSLKSKLCIEGKNIIYNELKPRLTGVDWIKCGKIVVAQNDYEDSEMEGLYYKCKNELDIPAELIPSTKLKYIEPAIEALRGAMLSPSTGIIDSHSLMSYYESCLKENGADIILNTEVKNIEYSQNSAYSMVCEDAESKEEVVLTVDNIINCAGLHSHKVANMLLPKDRQLQQYYGKGNYFQLSTSAVPKVKHLIYPVPPKHGKSLGTHLTLDMSGNIRFGPDFEYVESPTDYSVSTKNLMAAYEAIIKYYPHITPDQLIPAYSGIRPKLLGPGEKGFSDFYIQEEDGFKGFINLMGIESPGLTSSPAIARYIRKTFF</sequence>
<dbReference type="SUPFAM" id="SSF51905">
    <property type="entry name" value="FAD/NAD(P)-binding domain"/>
    <property type="match status" value="1"/>
</dbReference>
<dbReference type="Gene3D" id="3.30.9.10">
    <property type="entry name" value="D-Amino Acid Oxidase, subunit A, domain 2"/>
    <property type="match status" value="1"/>
</dbReference>
<evidence type="ECO:0000313" key="10">
    <source>
        <dbReference type="EMBL" id="OEJ88554.1"/>
    </source>
</evidence>
<gene>
    <name evidence="10" type="ORF">AWRI3579_g903</name>
</gene>
<dbReference type="GO" id="GO:0047545">
    <property type="term" value="F:(S)-2-hydroxyglutarate dehydrogenase activity"/>
    <property type="evidence" value="ECO:0007669"/>
    <property type="project" value="UniProtKB-EC"/>
</dbReference>
<evidence type="ECO:0000313" key="11">
    <source>
        <dbReference type="Proteomes" id="UP000095728"/>
    </source>
</evidence>
<organism evidence="10 11">
    <name type="scientific">Hanseniaspora osmophila</name>
    <dbReference type="NCBI Taxonomy" id="56408"/>
    <lineage>
        <taxon>Eukaryota</taxon>
        <taxon>Fungi</taxon>
        <taxon>Dikarya</taxon>
        <taxon>Ascomycota</taxon>
        <taxon>Saccharomycotina</taxon>
        <taxon>Saccharomycetes</taxon>
        <taxon>Saccharomycodales</taxon>
        <taxon>Saccharomycodaceae</taxon>
        <taxon>Hanseniaspora</taxon>
    </lineage>
</organism>
<dbReference type="Pfam" id="PF01266">
    <property type="entry name" value="DAO"/>
    <property type="match status" value="1"/>
</dbReference>
<comment type="catalytic activity">
    <reaction evidence="5">
        <text>(S)-2-hydroxyglutarate + A = 2-oxoglutarate + AH2</text>
        <dbReference type="Rhea" id="RHEA:21252"/>
        <dbReference type="ChEBI" id="CHEBI:13193"/>
        <dbReference type="ChEBI" id="CHEBI:16782"/>
        <dbReference type="ChEBI" id="CHEBI:16810"/>
        <dbReference type="ChEBI" id="CHEBI:17499"/>
        <dbReference type="EC" id="1.1.99.2"/>
    </reaction>
</comment>
<keyword evidence="11" id="KW-1185">Reference proteome</keyword>
<dbReference type="InParanoid" id="A0A1E5RNU4"/>
<proteinExistence type="inferred from homology"/>
<dbReference type="Proteomes" id="UP000095728">
    <property type="component" value="Unassembled WGS sequence"/>
</dbReference>
<keyword evidence="4" id="KW-0560">Oxidoreductase</keyword>
<keyword evidence="3" id="KW-0274">FAD</keyword>
<accession>A0A1E5RNU4</accession>
<dbReference type="STRING" id="56408.A0A1E5RNU4"/>
<protein>
    <recommendedName>
        <fullName evidence="8">L-2-hydroxyglutarate dehydrogenase, mitochondrial</fullName>
        <ecNumber evidence="7">1.1.99.2</ecNumber>
    </recommendedName>
</protein>
<evidence type="ECO:0000256" key="7">
    <source>
        <dbReference type="ARBA" id="ARBA00038878"/>
    </source>
</evidence>
<name>A0A1E5RNU4_9ASCO</name>
<dbReference type="EC" id="1.1.99.2" evidence="7"/>
<evidence type="ECO:0000256" key="1">
    <source>
        <dbReference type="ARBA" id="ARBA00001974"/>
    </source>
</evidence>
<comment type="cofactor">
    <cofactor evidence="1">
        <name>FAD</name>
        <dbReference type="ChEBI" id="CHEBI:57692"/>
    </cofactor>
</comment>
<dbReference type="InterPro" id="IPR036188">
    <property type="entry name" value="FAD/NAD-bd_sf"/>
</dbReference>
<dbReference type="OrthoDB" id="498204at2759"/>
<dbReference type="EMBL" id="LPNM01000005">
    <property type="protein sequence ID" value="OEJ88554.1"/>
    <property type="molecule type" value="Genomic_DNA"/>
</dbReference>
<reference evidence="11" key="1">
    <citation type="journal article" date="2016" name="Genome Announc.">
        <title>Genome sequences of three species of Hanseniaspora isolated from spontaneous wine fermentations.</title>
        <authorList>
            <person name="Sternes P.R."/>
            <person name="Lee D."/>
            <person name="Kutyna D.R."/>
            <person name="Borneman A.R."/>
        </authorList>
    </citation>
    <scope>NUCLEOTIDE SEQUENCE [LARGE SCALE GENOMIC DNA]</scope>
    <source>
        <strain evidence="11">AWRI3579</strain>
    </source>
</reference>
<dbReference type="PANTHER" id="PTHR43104">
    <property type="entry name" value="L-2-HYDROXYGLUTARATE DEHYDROGENASE, MITOCHONDRIAL"/>
    <property type="match status" value="1"/>
</dbReference>
<evidence type="ECO:0000256" key="2">
    <source>
        <dbReference type="ARBA" id="ARBA00022630"/>
    </source>
</evidence>
<dbReference type="AlphaFoldDB" id="A0A1E5RNU4"/>
<evidence type="ECO:0000256" key="8">
    <source>
        <dbReference type="ARBA" id="ARBA00041137"/>
    </source>
</evidence>
<evidence type="ECO:0000256" key="4">
    <source>
        <dbReference type="ARBA" id="ARBA00023002"/>
    </source>
</evidence>
<evidence type="ECO:0000256" key="5">
    <source>
        <dbReference type="ARBA" id="ARBA00036066"/>
    </source>
</evidence>
<evidence type="ECO:0000256" key="3">
    <source>
        <dbReference type="ARBA" id="ARBA00022827"/>
    </source>
</evidence>
<dbReference type="InterPro" id="IPR006076">
    <property type="entry name" value="FAD-dep_OxRdtase"/>
</dbReference>
<evidence type="ECO:0000259" key="9">
    <source>
        <dbReference type="Pfam" id="PF01266"/>
    </source>
</evidence>
<dbReference type="Gene3D" id="3.50.50.60">
    <property type="entry name" value="FAD/NAD(P)-binding domain"/>
    <property type="match status" value="1"/>
</dbReference>
<comment type="caution">
    <text evidence="10">The sequence shown here is derived from an EMBL/GenBank/DDBJ whole genome shotgun (WGS) entry which is preliminary data.</text>
</comment>
<comment type="similarity">
    <text evidence="6">Belongs to the L2HGDH family.</text>
</comment>
<feature type="domain" description="FAD dependent oxidoreductase" evidence="9">
    <location>
        <begin position="27"/>
        <end position="391"/>
    </location>
</feature>
<dbReference type="PANTHER" id="PTHR43104:SF4">
    <property type="entry name" value="L-2-HYDROXYGLUTARATE DEHYDROGENASE, MITOCHONDRIAL"/>
    <property type="match status" value="1"/>
</dbReference>
<evidence type="ECO:0000256" key="6">
    <source>
        <dbReference type="ARBA" id="ARBA00037941"/>
    </source>
</evidence>